<name>A0A8J8T8E2_HALGN</name>
<evidence type="ECO:0000313" key="3">
    <source>
        <dbReference type="EMBL" id="TNV85098.1"/>
    </source>
</evidence>
<evidence type="ECO:0000256" key="2">
    <source>
        <dbReference type="SAM" id="MobiDB-lite"/>
    </source>
</evidence>
<feature type="coiled-coil region" evidence="1">
    <location>
        <begin position="210"/>
        <end position="244"/>
    </location>
</feature>
<comment type="caution">
    <text evidence="3">The sequence shown here is derived from an EMBL/GenBank/DDBJ whole genome shotgun (WGS) entry which is preliminary data.</text>
</comment>
<evidence type="ECO:0000313" key="4">
    <source>
        <dbReference type="Proteomes" id="UP000785679"/>
    </source>
</evidence>
<feature type="region of interest" description="Disordered" evidence="2">
    <location>
        <begin position="459"/>
        <end position="483"/>
    </location>
</feature>
<feature type="compositionally biased region" description="Basic and acidic residues" evidence="2">
    <location>
        <begin position="633"/>
        <end position="644"/>
    </location>
</feature>
<feature type="region of interest" description="Disordered" evidence="2">
    <location>
        <begin position="1"/>
        <end position="22"/>
    </location>
</feature>
<keyword evidence="4" id="KW-1185">Reference proteome</keyword>
<feature type="region of interest" description="Disordered" evidence="2">
    <location>
        <begin position="619"/>
        <end position="644"/>
    </location>
</feature>
<feature type="region of interest" description="Disordered" evidence="2">
    <location>
        <begin position="143"/>
        <end position="166"/>
    </location>
</feature>
<sequence length="1034" mass="116467">MTSGGSASLTLRPQFAPPSPSKAVGIIKQNNIFGERKGSNSIQVKSNLTSHRFNVENSTKRSSQQHQGKVFTSTSSSLMNHIPPAMALTMGHPKGFAFGAANYQKQSPYNSTAIARIQGGGGKLDLRQTEYGVNFLYKVQGEHQSGLGGSSRRGQRRSEDAQFQDGTFSAAKHYKRRKEEIEEYLSKVVGVEMEDKNIIEQIEREIDDQIEKERKDSLTYLREVEELANEYKQSRKQSRRYQLDLHKVKKKQTDLLDADKIDADIDSKWFKEDVLTRLSSPRSGSTLPIQGGRIMHKQMIPNSKTPVDMLDIDKSPQFGIKPKLITGHERQNSQLNATDVKLPKLMMNAKHNEPTLSYQNEHTAYQTQNFSGIKKPAPQTTKHKMSQSMHLTQAAFAQRFSPNRKTRVPLGITAASLNFQALITSQVMGATDQMAAEFSSRLIKLGSGAQQRFEQVTNTSANNQGNSISNGNVPATQGSHSIQQDNNPTDFAEDGAIIDDLFVNIPAPQIEATMAKLNKMNGQFDKLFKMHDPCMDYVHTFSPVHSNNDTASFSLPSQQVVRSRRESQRGDPALQATATFKREDDPAISSRNIDYSPRNTTIMRLSGVKSPLEKLMSRVSESMSGRGGGERGMSPEEKAMRRTHDQGQTIDDIVQMNLTGTFHPGNIQLPKDTDSQDTFIDPRKILGKEKLHERRLPRGMEFHEEGRYNLEKNKYFTGYKQKWDNEMHYVVQEYQQQIFPQTINNQNPSNPIESGSTSLPKNLLPKPSSHTVSFPDYTPPPTHLRLDPVASKFQGFIERYQKDKPMPTLSKSLANNARTSLVIQSDFQPRESGVHYKGLNGFQLSNKKTKKETEGDEEETQDEKAMKEYRVRISNYGKWYLPPDTFNRNFDLLKNAQSPEQIEKQVIERIQQVKAMSKRDQSVSINPLLSEHPMSAASKTTKRTREGGFKELMKSRDTSKSGHSGTYTKSQFANNALGTQNSFMPQQRLTSLQQEKEILGELETIANNFRLKNGRPLPKKKGHHHFSGGGGIAY</sequence>
<feature type="compositionally biased region" description="Basic residues" evidence="2">
    <location>
        <begin position="1017"/>
        <end position="1026"/>
    </location>
</feature>
<protein>
    <submittedName>
        <fullName evidence="3">Uncharacterized protein</fullName>
    </submittedName>
</protein>
<dbReference type="OrthoDB" id="10692100at2759"/>
<dbReference type="EMBL" id="RRYP01002153">
    <property type="protein sequence ID" value="TNV85098.1"/>
    <property type="molecule type" value="Genomic_DNA"/>
</dbReference>
<evidence type="ECO:0000256" key="1">
    <source>
        <dbReference type="SAM" id="Coils"/>
    </source>
</evidence>
<organism evidence="3 4">
    <name type="scientific">Halteria grandinella</name>
    <dbReference type="NCBI Taxonomy" id="5974"/>
    <lineage>
        <taxon>Eukaryota</taxon>
        <taxon>Sar</taxon>
        <taxon>Alveolata</taxon>
        <taxon>Ciliophora</taxon>
        <taxon>Intramacronucleata</taxon>
        <taxon>Spirotrichea</taxon>
        <taxon>Stichotrichia</taxon>
        <taxon>Sporadotrichida</taxon>
        <taxon>Halteriidae</taxon>
        <taxon>Halteria</taxon>
    </lineage>
</organism>
<dbReference type="Proteomes" id="UP000785679">
    <property type="component" value="Unassembled WGS sequence"/>
</dbReference>
<dbReference type="AlphaFoldDB" id="A0A8J8T8E2"/>
<accession>A0A8J8T8E2</accession>
<reference evidence="3" key="1">
    <citation type="submission" date="2019-06" db="EMBL/GenBank/DDBJ databases">
        <authorList>
            <person name="Zheng W."/>
        </authorList>
    </citation>
    <scope>NUCLEOTIDE SEQUENCE</scope>
    <source>
        <strain evidence="3">QDHG01</strain>
    </source>
</reference>
<feature type="compositionally biased region" description="Polar residues" evidence="2">
    <location>
        <begin position="1"/>
        <end position="11"/>
    </location>
</feature>
<feature type="region of interest" description="Disordered" evidence="2">
    <location>
        <begin position="562"/>
        <end position="594"/>
    </location>
</feature>
<proteinExistence type="predicted"/>
<gene>
    <name evidence="3" type="ORF">FGO68_gene7475</name>
</gene>
<keyword evidence="1" id="KW-0175">Coiled coil</keyword>
<feature type="region of interest" description="Disordered" evidence="2">
    <location>
        <begin position="1013"/>
        <end position="1034"/>
    </location>
</feature>